<feature type="repeat" description="Filamin" evidence="4">
    <location>
        <begin position="2429"/>
        <end position="2508"/>
    </location>
</feature>
<reference evidence="7" key="1">
    <citation type="journal article" date="2013" name="Genetics">
        <title>The draft genome and transcriptome of Panagrellus redivivus are shaped by the harsh demands of a free-living lifestyle.</title>
        <authorList>
            <person name="Srinivasan J."/>
            <person name="Dillman A.R."/>
            <person name="Macchietto M.G."/>
            <person name="Heikkinen L."/>
            <person name="Lakso M."/>
            <person name="Fracchia K.M."/>
            <person name="Antoshechkin I."/>
            <person name="Mortazavi A."/>
            <person name="Wong G."/>
            <person name="Sternberg P.W."/>
        </authorList>
    </citation>
    <scope>NUCLEOTIDE SEQUENCE [LARGE SCALE GENOMIC DNA]</scope>
    <source>
        <strain evidence="7">MT8872</strain>
    </source>
</reference>
<dbReference type="Pfam" id="PF00630">
    <property type="entry name" value="Filamin"/>
    <property type="match status" value="20"/>
</dbReference>
<feature type="compositionally biased region" description="Low complexity" evidence="5">
    <location>
        <begin position="1237"/>
        <end position="1249"/>
    </location>
</feature>
<feature type="repeat" description="Filamin" evidence="4">
    <location>
        <begin position="2226"/>
        <end position="2329"/>
    </location>
</feature>
<feature type="repeat" description="Filamin" evidence="4">
    <location>
        <begin position="2923"/>
        <end position="3017"/>
    </location>
</feature>
<feature type="repeat" description="Filamin" evidence="4">
    <location>
        <begin position="3015"/>
        <end position="3108"/>
    </location>
</feature>
<feature type="compositionally biased region" description="Basic and acidic residues" evidence="5">
    <location>
        <begin position="1334"/>
        <end position="1346"/>
    </location>
</feature>
<dbReference type="InterPro" id="IPR044801">
    <property type="entry name" value="Filamin"/>
</dbReference>
<feature type="repeat" description="Filamin" evidence="4">
    <location>
        <begin position="1582"/>
        <end position="1676"/>
    </location>
</feature>
<evidence type="ECO:0000256" key="1">
    <source>
        <dbReference type="ARBA" id="ARBA00009238"/>
    </source>
</evidence>
<reference evidence="8" key="2">
    <citation type="submission" date="2020-10" db="UniProtKB">
        <authorList>
            <consortium name="WormBaseParasite"/>
        </authorList>
    </citation>
    <scope>IDENTIFICATION</scope>
</reference>
<feature type="repeat" description="Filamin" evidence="4">
    <location>
        <begin position="3521"/>
        <end position="3617"/>
    </location>
</feature>
<dbReference type="InterPro" id="IPR001715">
    <property type="entry name" value="CH_dom"/>
</dbReference>
<feature type="repeat" description="Filamin" evidence="4">
    <location>
        <begin position="2845"/>
        <end position="2925"/>
    </location>
</feature>
<feature type="repeat" description="Filamin" evidence="4">
    <location>
        <begin position="3332"/>
        <end position="3425"/>
    </location>
</feature>
<feature type="repeat" description="Filamin" evidence="4">
    <location>
        <begin position="2327"/>
        <end position="2412"/>
    </location>
</feature>
<feature type="region of interest" description="Disordered" evidence="5">
    <location>
        <begin position="507"/>
        <end position="555"/>
    </location>
</feature>
<protein>
    <submittedName>
        <fullName evidence="8">Calponin-homology (CH) domain-containing protein</fullName>
    </submittedName>
</protein>
<dbReference type="InterPro" id="IPR017868">
    <property type="entry name" value="Filamin/ABP280_repeat-like"/>
</dbReference>
<feature type="region of interest" description="Disordered" evidence="5">
    <location>
        <begin position="1953"/>
        <end position="1972"/>
    </location>
</feature>
<feature type="repeat" description="Filamin" evidence="4">
    <location>
        <begin position="2757"/>
        <end position="2835"/>
    </location>
</feature>
<feature type="region of interest" description="Disordered" evidence="5">
    <location>
        <begin position="1370"/>
        <end position="1389"/>
    </location>
</feature>
<evidence type="ECO:0000313" key="7">
    <source>
        <dbReference type="Proteomes" id="UP000492821"/>
    </source>
</evidence>
<dbReference type="InterPro" id="IPR036872">
    <property type="entry name" value="CH_dom_sf"/>
</dbReference>
<feature type="repeat" description="Filamin" evidence="4">
    <location>
        <begin position="1037"/>
        <end position="1131"/>
    </location>
</feature>
<feature type="repeat" description="Filamin" evidence="4">
    <location>
        <begin position="396"/>
        <end position="500"/>
    </location>
</feature>
<feature type="compositionally biased region" description="Polar residues" evidence="5">
    <location>
        <begin position="1020"/>
        <end position="1030"/>
    </location>
</feature>
<feature type="compositionally biased region" description="Basic and acidic residues" evidence="5">
    <location>
        <begin position="2135"/>
        <end position="2148"/>
    </location>
</feature>
<dbReference type="PROSITE" id="PS50194">
    <property type="entry name" value="FILAMIN_REPEAT"/>
    <property type="match status" value="25"/>
</dbReference>
<keyword evidence="3" id="KW-0009">Actin-binding</keyword>
<feature type="repeat" description="Filamin" evidence="4">
    <location>
        <begin position="755"/>
        <end position="841"/>
    </location>
</feature>
<feature type="compositionally biased region" description="Pro residues" evidence="5">
    <location>
        <begin position="3640"/>
        <end position="3657"/>
    </location>
</feature>
<feature type="region of interest" description="Disordered" evidence="5">
    <location>
        <begin position="1"/>
        <end position="25"/>
    </location>
</feature>
<feature type="region of interest" description="Disordered" evidence="5">
    <location>
        <begin position="624"/>
        <end position="646"/>
    </location>
</feature>
<dbReference type="PANTHER" id="PTHR38537:SF16">
    <property type="entry name" value="CALPONIN-HOMOLOGY (CH) DOMAIN-CONTAINING PROTEIN"/>
    <property type="match status" value="1"/>
</dbReference>
<feature type="compositionally biased region" description="Pro residues" evidence="5">
    <location>
        <begin position="1760"/>
        <end position="1769"/>
    </location>
</feature>
<feature type="repeat" description="Filamin" evidence="4">
    <location>
        <begin position="931"/>
        <end position="1024"/>
    </location>
</feature>
<proteinExistence type="inferred from homology"/>
<feature type="domain" description="Calponin-homology (CH)" evidence="6">
    <location>
        <begin position="31"/>
        <end position="137"/>
    </location>
</feature>
<dbReference type="Gene3D" id="2.60.40.10">
    <property type="entry name" value="Immunoglobulins"/>
    <property type="match status" value="24"/>
</dbReference>
<dbReference type="WBParaSite" id="Pan_g21241.t1">
    <property type="protein sequence ID" value="Pan_g21241.t1"/>
    <property type="gene ID" value="Pan_g21241"/>
</dbReference>
<name>A0A7E4VHL6_PANRE</name>
<feature type="repeat" description="Filamin" evidence="4">
    <location>
        <begin position="663"/>
        <end position="745"/>
    </location>
</feature>
<keyword evidence="2" id="KW-0677">Repeat</keyword>
<dbReference type="FunFam" id="2.60.40.10:FF:001145">
    <property type="entry name" value="Jitterbug, isoform I"/>
    <property type="match status" value="1"/>
</dbReference>
<evidence type="ECO:0000259" key="6">
    <source>
        <dbReference type="PROSITE" id="PS50021"/>
    </source>
</evidence>
<feature type="compositionally biased region" description="Polar residues" evidence="5">
    <location>
        <begin position="13"/>
        <end position="22"/>
    </location>
</feature>
<feature type="compositionally biased region" description="Basic and acidic residues" evidence="5">
    <location>
        <begin position="3146"/>
        <end position="3166"/>
    </location>
</feature>
<feature type="compositionally biased region" description="Low complexity" evidence="5">
    <location>
        <begin position="2524"/>
        <end position="2539"/>
    </location>
</feature>
<feature type="compositionally biased region" description="Polar residues" evidence="5">
    <location>
        <begin position="1304"/>
        <end position="1333"/>
    </location>
</feature>
<feature type="compositionally biased region" description="Polar residues" evidence="5">
    <location>
        <begin position="1260"/>
        <end position="1275"/>
    </location>
</feature>
<keyword evidence="7" id="KW-1185">Reference proteome</keyword>
<feature type="region of interest" description="Disordered" evidence="5">
    <location>
        <begin position="354"/>
        <end position="382"/>
    </location>
</feature>
<feature type="repeat" description="Filamin" evidence="4">
    <location>
        <begin position="1898"/>
        <end position="2014"/>
    </location>
</feature>
<feature type="region of interest" description="Disordered" evidence="5">
    <location>
        <begin position="1732"/>
        <end position="1773"/>
    </location>
</feature>
<feature type="repeat" description="Filamin" evidence="4">
    <location>
        <begin position="2543"/>
        <end position="2634"/>
    </location>
</feature>
<feature type="compositionally biased region" description="Basic and acidic residues" evidence="5">
    <location>
        <begin position="1852"/>
        <end position="1872"/>
    </location>
</feature>
<feature type="compositionally biased region" description="Polar residues" evidence="5">
    <location>
        <begin position="507"/>
        <end position="516"/>
    </location>
</feature>
<feature type="compositionally biased region" description="Pro residues" evidence="5">
    <location>
        <begin position="3664"/>
        <end position="3678"/>
    </location>
</feature>
<feature type="repeat" description="Filamin" evidence="4">
    <location>
        <begin position="3115"/>
        <end position="3200"/>
    </location>
</feature>
<dbReference type="PANTHER" id="PTHR38537">
    <property type="entry name" value="JITTERBUG, ISOFORM N"/>
    <property type="match status" value="1"/>
</dbReference>
<feature type="region of interest" description="Disordered" evidence="5">
    <location>
        <begin position="391"/>
        <end position="410"/>
    </location>
</feature>
<dbReference type="PROSITE" id="PS50021">
    <property type="entry name" value="CH"/>
    <property type="match status" value="2"/>
</dbReference>
<organism evidence="7 8">
    <name type="scientific">Panagrellus redivivus</name>
    <name type="common">Microworm</name>
    <dbReference type="NCBI Taxonomy" id="6233"/>
    <lineage>
        <taxon>Eukaryota</taxon>
        <taxon>Metazoa</taxon>
        <taxon>Ecdysozoa</taxon>
        <taxon>Nematoda</taxon>
        <taxon>Chromadorea</taxon>
        <taxon>Rhabditida</taxon>
        <taxon>Tylenchina</taxon>
        <taxon>Panagrolaimomorpha</taxon>
        <taxon>Panagrolaimoidea</taxon>
        <taxon>Panagrolaimidae</taxon>
        <taxon>Panagrellus</taxon>
    </lineage>
</organism>
<feature type="compositionally biased region" description="Polar residues" evidence="5">
    <location>
        <begin position="1453"/>
        <end position="1473"/>
    </location>
</feature>
<evidence type="ECO:0000256" key="3">
    <source>
        <dbReference type="ARBA" id="ARBA00023203"/>
    </source>
</evidence>
<feature type="repeat" description="Filamin" evidence="4">
    <location>
        <begin position="3198"/>
        <end position="3300"/>
    </location>
</feature>
<dbReference type="InterPro" id="IPR014756">
    <property type="entry name" value="Ig_E-set"/>
</dbReference>
<dbReference type="InterPro" id="IPR001298">
    <property type="entry name" value="Filamin/ABP280_rpt"/>
</dbReference>
<dbReference type="InterPro" id="IPR001589">
    <property type="entry name" value="Actinin_actin-bd_CS"/>
</dbReference>
<feature type="region of interest" description="Disordered" evidence="5">
    <location>
        <begin position="1807"/>
        <end position="1911"/>
    </location>
</feature>
<feature type="region of interest" description="Disordered" evidence="5">
    <location>
        <begin position="3639"/>
        <end position="3715"/>
    </location>
</feature>
<feature type="compositionally biased region" description="Polar residues" evidence="5">
    <location>
        <begin position="1815"/>
        <end position="1828"/>
    </location>
</feature>
<feature type="repeat" description="Filamin" evidence="4">
    <location>
        <begin position="1128"/>
        <end position="1227"/>
    </location>
</feature>
<feature type="region of interest" description="Disordered" evidence="5">
    <location>
        <begin position="1394"/>
        <end position="1491"/>
    </location>
</feature>
<dbReference type="SMART" id="SM00033">
    <property type="entry name" value="CH"/>
    <property type="match status" value="3"/>
</dbReference>
<feature type="repeat" description="Filamin" evidence="4">
    <location>
        <begin position="1515"/>
        <end position="1584"/>
    </location>
</feature>
<feature type="region of interest" description="Disordered" evidence="5">
    <location>
        <begin position="2516"/>
        <end position="2549"/>
    </location>
</feature>
<feature type="region of interest" description="Disordered" evidence="5">
    <location>
        <begin position="3145"/>
        <end position="3169"/>
    </location>
</feature>
<dbReference type="Gene3D" id="1.10.418.10">
    <property type="entry name" value="Calponin-like domain"/>
    <property type="match status" value="3"/>
</dbReference>
<dbReference type="GO" id="GO:0030036">
    <property type="term" value="P:actin cytoskeleton organization"/>
    <property type="evidence" value="ECO:0007669"/>
    <property type="project" value="InterPro"/>
</dbReference>
<dbReference type="InterPro" id="IPR013783">
    <property type="entry name" value="Ig-like_fold"/>
</dbReference>
<feature type="repeat" description="Filamin" evidence="4">
    <location>
        <begin position="2023"/>
        <end position="2107"/>
    </location>
</feature>
<feature type="compositionally biased region" description="Pro residues" evidence="5">
    <location>
        <begin position="543"/>
        <end position="553"/>
    </location>
</feature>
<dbReference type="GO" id="GO:0051015">
    <property type="term" value="F:actin filament binding"/>
    <property type="evidence" value="ECO:0007669"/>
    <property type="project" value="InterPro"/>
</dbReference>
<feature type="region of interest" description="Disordered" evidence="5">
    <location>
        <begin position="1017"/>
        <end position="1038"/>
    </location>
</feature>
<dbReference type="Pfam" id="PF00307">
    <property type="entry name" value="CH"/>
    <property type="match status" value="3"/>
</dbReference>
<evidence type="ECO:0000256" key="5">
    <source>
        <dbReference type="SAM" id="MobiDB-lite"/>
    </source>
</evidence>
<feature type="repeat" description="Filamin" evidence="4">
    <location>
        <begin position="2143"/>
        <end position="2224"/>
    </location>
</feature>
<dbReference type="SUPFAM" id="SSF81296">
    <property type="entry name" value="E set domains"/>
    <property type="match status" value="25"/>
</dbReference>
<feature type="repeat" description="Filamin" evidence="4">
    <location>
        <begin position="3427"/>
        <end position="3520"/>
    </location>
</feature>
<feature type="compositionally biased region" description="Basic and acidic residues" evidence="5">
    <location>
        <begin position="1401"/>
        <end position="1414"/>
    </location>
</feature>
<feature type="repeat" description="Filamin" evidence="4">
    <location>
        <begin position="839"/>
        <end position="933"/>
    </location>
</feature>
<sequence>MAYRRPSPGSDIASGSTPNTSTETERPKWILIQMNTFTNWLNQQLISGNVAINDLETDLSDGVLLIQVVETLQKRICTGKIYRHNPTEIQKLMNVQMALDALREDRVKFVNIGSQDIVGGNLKLILGLVWCLIQRYQIATQSKIPPKKLIMAWLQSVLPEIKLTNFRTNWNDGIALSALIDYCQPGLIPNWRNLNPRNRHANCAKALALAERELRIPAIVSPEDLSSNELDELSAITYLSYFVKRGGPGYIATMRNVQQLLPDVQISDFERSWNDGYLIARLVEAVGGVVPGLARMDFDNPARWPDNVAFALDGALELGIASLISAEDIADLDVDHLGILALTAALSSVALHPSTGASSPVNRSEAFSPPMPSGHHGHRGTRAASIVSMDAATPRPDDTSPETVKASTPPAPLATSCYQHQQLKLDLAFAEGCAVRVEDVDVIVVGPDGHILEHGGLDLMKSRTNKGAVISFVPKVIGKYQVHILCEETELPTSPIALSVLSATQRSDSVTTNTTEAASPPLPPPAPPLPPPGSGFPLQQPYKAPPPPPPPVPKLGKRISELVAVIDQQHLATSTPAVPTVVSKTESVSAAAPLAPPLAAKESREPFTASVVIKHHLYESAKDRAASPALRLTSPPPTSVAHSRPSSKMDYYADQASLVSFSGLNEPCSIGSIVEVVINSTGDRHNAGNVLVFAESPSGRRVPCDVTHRAGSFTATFTPSEVGEWHIGILYDDEHIKGSPFVCQVYDANMIQVYGLDVGLVGQELKFTVDATKAGVGDVNVSILRHGKPIPCEIEEERVGPRRLQNGKFRVQFTPTGAGQYKIHIAFNNMEVKGSPFILDIADANSVSVYGDNLRMAAVDRLSTFMVHAIGAESKDLSVVITGPSNKHKYGRVIPIDEGTFRIEWKPIEAGEHLIDVRLYEQSVYESPFVCNVGDPELVTVKNIPNFIDTRNLHKDHSFDIDATAAGSGNLEIVINGGRVACRVRELSPRQFRATFTPIQRVPHIIEMKFNGEHVRGSPWSLSTRESSSYAPRGASSEAESHQYSELVGVGLHRAAVGEPAVFDISAVSNSPTAGPPEPLRASNISVKITDPEGRPLETHIREQPNGVRVEYVVSTVGDHRLEVFINDRLIDSGHLFVAGYDPRKITITPVGGSSVGQPVQFMVDAVEAGKGQLEISVNQGRVPNNVQMKGAGRCLVTFIPQHAGVYVIDVTFNGHQIHGCPIRVEVHSKQVGKPVSASATTTTTTSTAVFGGTAEQDRTTSTTSGTPVRASLSQHGIAGTSPPPLAPSVPLNLSSPPPGSVSKTTFHATSPRGISSPTFVDTSTSYSTSGAHESSEYRLPRDTHRSPGLVGPYTSPRRHDDHLRSPRLLRETSPLPPAPLQEQVSPRGVGYTVAAYGEGNRPDSRSETLDRPGSRSALPRRHFGDVETPGQDIGTFKTTYESPRAETRSPEGPSTFSPGSQSTFSPESYSTPKTHKYFEREETPKSPKQLTPQDVKNVVVKNIDEPFTHKKIGKIVINRGQGVTAPLEVELTDPDGYPLRVDKVRTGIADDCISFLPVKLGPHRFTASIGGVALPGTPKTIFVEEESQPAVTGPALEYAVEKNKRAALVFDPKKATGGIKIDVRAPDGEKIRHTTTKLANGSSEISFDPASPGLYKVSIEFNNRPVAGSPFQVRVLEPKSNEYTSESRFYRTKSPETGGIVSREEVISTSRTPHGTGVDYISEARTQRFESLDSRHGVASPEGRNYGTIGSNIYDEIPASPPPPPPPAVQHALGKNSELEKQPLNAEARRTADYMKVREEDDKSLTKYNYHGEIQTQSTQRNYSGSEPEQAIIEPYPSDLESIGPATKTKLVPEERSVDPVPEVKEEKQPESKPSSKPTTPRLSFRFGKGEKTKDSASTGSPGSPKVFDFGKSKITSKHEVVRRGKDVEVKIDSLKLGKEDQLKVIVTPPLKRPAHGEDIPEEVQTPPEIPHKLKKSGKTYEISFKPTEVGTHKILAFVNDQPHPAAPFAIRVYDSSQIIVGEIVSESIINDTVEFTVDAGRAGFGNLEMAIKDKDGVIIPSHVSQLESGSAKFLVTFNPTSLGPHTVNVTFNKEVIKGSPFEVRIVENLSAVPPLASETSTLESSTKKKPTKKEKEKSKKDKDRNGTKSSLRAPVVERIPSLSRVGKPAALVISAPAGSNIEATVLDASKNPVPSQVLPDEAGDPELHQIQFTPETVGDHEIVIRVNGTEVSGSPFICRVHDPAKIRVGEIPNGVANKPVHFVVDAADAGVGNLEVAVNEGTIASMARALGNHKYEISFVPVEGVDHKISIRFNNEPVPGSPFKCRVITTAQMNVYGAGVERVPVGKATEFTIATGDEKSPMPEVTITDPRGDKLPVTMIKENNGEFLVEYTPKVVGNHVIDVRHESQPVASLISKAFDANQARLQLEDDAQVGRSCTFLIDAAKAGAGNMEIIVSVDGRNVPNFVQAESQAKFKVSFTPQEAKEHLISVKFNGQPIPGSPLKCRVNEGEIITGIPRDEDSSAPTSASISQTTTSAAHRSPQPRSNDEIRLVGDLAVAQVGKPKGFSIDSPRKNADCNVVVTGPNKRRINVKVVRVEEGFDVEFLPTHIGDYEIDIKLDGKSLSICPIVCRCVEEPVEAFVTLPEAIYGGERTVFDVSVGVLSPRDDVRIELAGDDGTVVPVNTNLDRVTGNVKVTANIPRGGGYFIDVYRNGVPFGERVHFTAANLHQLHHEEATTSRAYSPRDAGIRILYFEKKAFVDRATTFELDAPRGLSDNVQVEIIDAEGSIVPVALNRLQNTTYAAEWVPSSEGLHTVTIKADGKPVAGTPLTVSVLDLSAVRVIGLKNDAVGVQQRFNIDWSNSGGANIAVSINHEDGEVAKCSLKKVKHGLHVCTFTPKKAGLYFLNISVDDVQLPECPYECFISSAGAVRARGDALQKAQRGKTARFEVSLGNSTRGELDVLVTDTLQGPLPVRCYKQQDDSYWVEFTPEQTGTHQIEVTFGEVPVAGSPFKCEVVDPKKVVIKNADEPFIINHIAQIAVNRRAAGNGPLEVEILDPQGSPLKLDQIRSSVGDDLVSFLPVKLGSYKLGAKIAGFQVPGTPKHITVEEQGVPTVYGAAIDYAVEKDMQASMIFDPKKATGGIKVDVRSPDGEKVRHSTNRRPDGTSEVSFRPIDVGLYKVTVDFNNRPVEGSPFTVSVIDPKKVLVNDENVGPDGLLSLAANQRNVIDIDTTAAGPGKLRAEVRDSEGELIPDVATVENQGYGKQKLTLTPRKPGNLKVYLYWADQVVPTAYPILATVDAVGADGRKLPRETVITHSHARGQEAQTSRSGALSDAERIQLRGEGISEATVKGTSEFIIDGSDVPNGKITATIIGDKADIPVRLQHLGNNVYKATYTPLQDGDYELHVNLDGEPIRGTPRPIRVRTHAAPSELVEVDHKSLKIGIIGEDVTTIIDTRKAGSGFLSAQCVGPSKLAYCELYDHRDGTYLLSLKPTELGKHTLVIKYSNEHVPGSPFVFNVSNPPDASKVKVHGPGIDHGILHSFKSNFIVETKGAGAGQLTVRVRGPKGAFNVEMQRDKAQDRTIHCKYEPREPGDYQVEVKWHGQHVPGSPFFVMIVDTEEELKRFLAGEAPSQLPATPFVPPGWVGPPPPPPPPGAGGYGHMPPPGPYGPPPPGPPGRRYYGMPPPPGLMSPYGPPPPQAIQAPSKGGRRRQR</sequence>
<feature type="domain" description="Calponin-homology (CH)" evidence="6">
    <location>
        <begin position="144"/>
        <end position="247"/>
    </location>
</feature>
<feature type="compositionally biased region" description="Pro residues" evidence="5">
    <location>
        <begin position="520"/>
        <end position="534"/>
    </location>
</feature>
<accession>A0A7E4VHL6</accession>
<dbReference type="SMART" id="SM00557">
    <property type="entry name" value="IG_FLMN"/>
    <property type="match status" value="25"/>
</dbReference>
<evidence type="ECO:0000313" key="8">
    <source>
        <dbReference type="WBParaSite" id="Pan_g21241.t1"/>
    </source>
</evidence>
<feature type="compositionally biased region" description="Pro residues" evidence="5">
    <location>
        <begin position="3685"/>
        <end position="3701"/>
    </location>
</feature>
<dbReference type="SUPFAM" id="SSF47576">
    <property type="entry name" value="Calponin-homology domain, CH-domain"/>
    <property type="match status" value="2"/>
</dbReference>
<feature type="compositionally biased region" description="Basic and acidic residues" evidence="5">
    <location>
        <begin position="1477"/>
        <end position="1486"/>
    </location>
</feature>
<dbReference type="PROSITE" id="PS00019">
    <property type="entry name" value="ACTININ_1"/>
    <property type="match status" value="1"/>
</dbReference>
<feature type="region of interest" description="Disordered" evidence="5">
    <location>
        <begin position="1235"/>
        <end position="1362"/>
    </location>
</feature>
<feature type="region of interest" description="Disordered" evidence="5">
    <location>
        <begin position="2118"/>
        <end position="2156"/>
    </location>
</feature>
<evidence type="ECO:0000256" key="2">
    <source>
        <dbReference type="ARBA" id="ARBA00022737"/>
    </source>
</evidence>
<dbReference type="Proteomes" id="UP000492821">
    <property type="component" value="Unassembled WGS sequence"/>
</dbReference>
<comment type="similarity">
    <text evidence="1">Belongs to the filamin family.</text>
</comment>
<evidence type="ECO:0000256" key="4">
    <source>
        <dbReference type="PROSITE-ProRule" id="PRU00087"/>
    </source>
</evidence>